<dbReference type="Pfam" id="PF09411">
    <property type="entry name" value="PagL"/>
    <property type="match status" value="1"/>
</dbReference>
<keyword evidence="1 4" id="KW-0378">Hydrolase</keyword>
<dbReference type="EC" id="3.1.1.77" evidence="1"/>
<dbReference type="Proteomes" id="UP000608513">
    <property type="component" value="Unassembled WGS sequence"/>
</dbReference>
<comment type="function">
    <text evidence="1">Has lipid A 3-O-deacylase activity. Hydrolyzes the ester bond at the 3 position of lipid A, a bioactive component of lipopolysaccharide (LPS), thereby releasing the primary fatty acyl moiety.</text>
</comment>
<accession>A0A923SAB2</accession>
<reference evidence="4" key="1">
    <citation type="submission" date="2020-08" db="EMBL/GenBank/DDBJ databases">
        <title>Ramlibacter sp. USB13 16S ribosomal RNA gene genome sequencing and assembly.</title>
        <authorList>
            <person name="Kang M."/>
        </authorList>
    </citation>
    <scope>NUCLEOTIDE SEQUENCE</scope>
    <source>
        <strain evidence="4">USB13</strain>
    </source>
</reference>
<dbReference type="EMBL" id="JACORT010000002">
    <property type="protein sequence ID" value="MBC5782589.1"/>
    <property type="molecule type" value="Genomic_DNA"/>
</dbReference>
<comment type="caution">
    <text evidence="4">The sequence shown here is derived from an EMBL/GenBank/DDBJ whole genome shotgun (WGS) entry which is preliminary data.</text>
</comment>
<evidence type="ECO:0000256" key="2">
    <source>
        <dbReference type="PIRSR" id="PIRSR029681-2"/>
    </source>
</evidence>
<dbReference type="PIRSF" id="PIRSF029681">
    <property type="entry name" value="PagL"/>
    <property type="match status" value="1"/>
</dbReference>
<dbReference type="RefSeq" id="WP_187075348.1">
    <property type="nucleotide sequence ID" value="NZ_JACORT010000002.1"/>
</dbReference>
<keyword evidence="5" id="KW-1185">Reference proteome</keyword>
<comment type="subcellular location">
    <subcellularLocation>
        <location evidence="1">Cell outer membrane</location>
        <topology evidence="1">Multi-pass membrane protein</topology>
    </subcellularLocation>
</comment>
<keyword evidence="1" id="KW-0998">Cell outer membrane</keyword>
<dbReference type="InterPro" id="IPR018550">
    <property type="entry name" value="Lipid-A_deacylase-rel"/>
</dbReference>
<keyword evidence="3" id="KW-0732">Signal</keyword>
<gene>
    <name evidence="4" type="ORF">H8N03_06505</name>
</gene>
<dbReference type="GO" id="GO:0009279">
    <property type="term" value="C:cell outer membrane"/>
    <property type="evidence" value="ECO:0007669"/>
    <property type="project" value="UniProtKB-SubCell"/>
</dbReference>
<evidence type="ECO:0000256" key="1">
    <source>
        <dbReference type="PIRNR" id="PIRNR029681"/>
    </source>
</evidence>
<feature type="chain" id="PRO_5037758735" description="Lipid A deacylase" evidence="3">
    <location>
        <begin position="26"/>
        <end position="187"/>
    </location>
</feature>
<dbReference type="AlphaFoldDB" id="A0A923SAB2"/>
<evidence type="ECO:0000256" key="3">
    <source>
        <dbReference type="SAM" id="SignalP"/>
    </source>
</evidence>
<feature type="site" description="Critical for activity" evidence="2">
    <location>
        <position position="166"/>
    </location>
</feature>
<feature type="signal peptide" evidence="3">
    <location>
        <begin position="1"/>
        <end position="25"/>
    </location>
</feature>
<comment type="similarity">
    <text evidence="1">Belongs to the PagL family.</text>
</comment>
<evidence type="ECO:0000313" key="5">
    <source>
        <dbReference type="Proteomes" id="UP000608513"/>
    </source>
</evidence>
<proteinExistence type="inferred from homology"/>
<comment type="subunit">
    <text evidence="1">Homodimer.</text>
</comment>
<keyword evidence="1" id="KW-0472">Membrane</keyword>
<dbReference type="Gene3D" id="2.40.160.20">
    <property type="match status" value="1"/>
</dbReference>
<sequence length="187" mass="21256">MTTTTTLARACATGLLALSSSLAHAVDWQPDAFTVKAGIGEHNSVMAGGGLRWDWDFQRMRRKSELTAHTEVMLNEWRAERPDHSGYRLYTQVVVLPSLRMRLDRGASPWFLEFGIGLSWMSHKFETPDKQFSTEWNFYDVLGVGYTFGGAQGKHEVDLRLVHFSNAGLRDPNPGLNFVQVRYTREF</sequence>
<organism evidence="4 5">
    <name type="scientific">Ramlibacter cellulosilyticus</name>
    <dbReference type="NCBI Taxonomy" id="2764187"/>
    <lineage>
        <taxon>Bacteria</taxon>
        <taxon>Pseudomonadati</taxon>
        <taxon>Pseudomonadota</taxon>
        <taxon>Betaproteobacteria</taxon>
        <taxon>Burkholderiales</taxon>
        <taxon>Comamonadaceae</taxon>
        <taxon>Ramlibacter</taxon>
    </lineage>
</organism>
<comment type="catalytic activity">
    <reaction evidence="1">
        <text>a 3-(acyloxy)acyl derivative of bacterial toxin + H2O = a 3-hydroxyacyl derivative of bacterial toxin + a fatty acid + H(+)</text>
        <dbReference type="Rhea" id="RHEA:12032"/>
        <dbReference type="ChEBI" id="CHEBI:15377"/>
        <dbReference type="ChEBI" id="CHEBI:15378"/>
        <dbReference type="ChEBI" id="CHEBI:28868"/>
        <dbReference type="ChEBI" id="CHEBI:136853"/>
        <dbReference type="ChEBI" id="CHEBI:140675"/>
        <dbReference type="EC" id="3.1.1.77"/>
    </reaction>
</comment>
<evidence type="ECO:0000313" key="4">
    <source>
        <dbReference type="EMBL" id="MBC5782589.1"/>
    </source>
</evidence>
<protein>
    <recommendedName>
        <fullName evidence="1">Lipid A deacylase</fullName>
        <ecNumber evidence="1">3.1.1.77</ecNumber>
    </recommendedName>
    <alternativeName>
        <fullName evidence="1">LPS 3-O-deacylase</fullName>
    </alternativeName>
    <alternativeName>
        <fullName evidence="1">Outer membrane enzyme</fullName>
    </alternativeName>
</protein>
<name>A0A923SAB2_9BURK</name>
<dbReference type="GO" id="GO:0050528">
    <property type="term" value="F:acyloxyacyl hydrolase activity"/>
    <property type="evidence" value="ECO:0007669"/>
    <property type="project" value="UniProtKB-EC"/>
</dbReference>